<feature type="transmembrane region" description="Helical" evidence="8">
    <location>
        <begin position="85"/>
        <end position="107"/>
    </location>
</feature>
<dbReference type="EMBL" id="UOEM01000116">
    <property type="protein sequence ID" value="VAW18595.1"/>
    <property type="molecule type" value="Genomic_DNA"/>
</dbReference>
<dbReference type="InterPro" id="IPR007387">
    <property type="entry name" value="TRAP_DctQ"/>
</dbReference>
<keyword evidence="5 8" id="KW-0812">Transmembrane</keyword>
<evidence type="ECO:0000256" key="2">
    <source>
        <dbReference type="ARBA" id="ARBA00022448"/>
    </source>
</evidence>
<gene>
    <name evidence="10" type="ORF">MNBD_ALPHA09-2351</name>
</gene>
<organism evidence="10">
    <name type="scientific">hydrothermal vent metagenome</name>
    <dbReference type="NCBI Taxonomy" id="652676"/>
    <lineage>
        <taxon>unclassified sequences</taxon>
        <taxon>metagenomes</taxon>
        <taxon>ecological metagenomes</taxon>
    </lineage>
</organism>
<feature type="domain" description="Tripartite ATP-independent periplasmic transporters DctQ component" evidence="9">
    <location>
        <begin position="23"/>
        <end position="140"/>
    </location>
</feature>
<dbReference type="AlphaFoldDB" id="A0A3B0TIU7"/>
<feature type="transmembrane region" description="Helical" evidence="8">
    <location>
        <begin position="127"/>
        <end position="145"/>
    </location>
</feature>
<comment type="subcellular location">
    <subcellularLocation>
        <location evidence="1">Cell inner membrane</location>
        <topology evidence="1">Multi-pass membrane protein</topology>
    </subcellularLocation>
</comment>
<keyword evidence="6 8" id="KW-1133">Transmembrane helix</keyword>
<evidence type="ECO:0000256" key="7">
    <source>
        <dbReference type="ARBA" id="ARBA00023136"/>
    </source>
</evidence>
<name>A0A3B0TIU7_9ZZZZ</name>
<evidence type="ECO:0000313" key="10">
    <source>
        <dbReference type="EMBL" id="VAW18595.1"/>
    </source>
</evidence>
<dbReference type="PANTHER" id="PTHR35011">
    <property type="entry name" value="2,3-DIKETO-L-GULONATE TRAP TRANSPORTER SMALL PERMEASE PROTEIN YIAM"/>
    <property type="match status" value="1"/>
</dbReference>
<dbReference type="InterPro" id="IPR055348">
    <property type="entry name" value="DctQ"/>
</dbReference>
<evidence type="ECO:0000256" key="5">
    <source>
        <dbReference type="ARBA" id="ARBA00022692"/>
    </source>
</evidence>
<proteinExistence type="predicted"/>
<dbReference type="PANTHER" id="PTHR35011:SF2">
    <property type="entry name" value="2,3-DIKETO-L-GULONATE TRAP TRANSPORTER SMALL PERMEASE PROTEIN YIAM"/>
    <property type="match status" value="1"/>
</dbReference>
<reference evidence="10" key="1">
    <citation type="submission" date="2018-06" db="EMBL/GenBank/DDBJ databases">
        <authorList>
            <person name="Zhirakovskaya E."/>
        </authorList>
    </citation>
    <scope>NUCLEOTIDE SEQUENCE</scope>
</reference>
<keyword evidence="7 8" id="KW-0472">Membrane</keyword>
<evidence type="ECO:0000256" key="1">
    <source>
        <dbReference type="ARBA" id="ARBA00004429"/>
    </source>
</evidence>
<keyword evidence="4" id="KW-0997">Cell inner membrane</keyword>
<accession>A0A3B0TIU7</accession>
<dbReference type="GO" id="GO:0015740">
    <property type="term" value="P:C4-dicarboxylate transport"/>
    <property type="evidence" value="ECO:0007669"/>
    <property type="project" value="TreeGrafter"/>
</dbReference>
<dbReference type="Pfam" id="PF04290">
    <property type="entry name" value="DctQ"/>
    <property type="match status" value="1"/>
</dbReference>
<evidence type="ECO:0000259" key="9">
    <source>
        <dbReference type="Pfam" id="PF04290"/>
    </source>
</evidence>
<feature type="transmembrane region" description="Helical" evidence="8">
    <location>
        <begin position="43"/>
        <end position="64"/>
    </location>
</feature>
<evidence type="ECO:0000256" key="4">
    <source>
        <dbReference type="ARBA" id="ARBA00022519"/>
    </source>
</evidence>
<keyword evidence="3" id="KW-1003">Cell membrane</keyword>
<sequence length="171" mass="19147">MTAALIWLRARADNVAVGLLAAMFVAFILQIFFRYVVNQPLSWTLEACLLTWLWLVFWGAAFRLKDKDNVRFDILYTSAGPKGRRVFGFIAAVVIVAVFVYALPATYDFISFMKIEASSSLGIRLDYVFAVYLIFVFGVIGRYSWRAVALIRGPLDEIDIPQAAPPADPGP</sequence>
<dbReference type="GO" id="GO:0005886">
    <property type="term" value="C:plasma membrane"/>
    <property type="evidence" value="ECO:0007669"/>
    <property type="project" value="UniProtKB-SubCell"/>
</dbReference>
<feature type="transmembrane region" description="Helical" evidence="8">
    <location>
        <begin position="15"/>
        <end position="37"/>
    </location>
</feature>
<protein>
    <recommendedName>
        <fullName evidence="9">Tripartite ATP-independent periplasmic transporters DctQ component domain-containing protein</fullName>
    </recommendedName>
</protein>
<evidence type="ECO:0000256" key="3">
    <source>
        <dbReference type="ARBA" id="ARBA00022475"/>
    </source>
</evidence>
<evidence type="ECO:0000256" key="8">
    <source>
        <dbReference type="SAM" id="Phobius"/>
    </source>
</evidence>
<evidence type="ECO:0000256" key="6">
    <source>
        <dbReference type="ARBA" id="ARBA00022989"/>
    </source>
</evidence>
<dbReference type="GO" id="GO:0022857">
    <property type="term" value="F:transmembrane transporter activity"/>
    <property type="evidence" value="ECO:0007669"/>
    <property type="project" value="TreeGrafter"/>
</dbReference>
<keyword evidence="2" id="KW-0813">Transport</keyword>